<reference evidence="1" key="1">
    <citation type="submission" date="2019-08" db="EMBL/GenBank/DDBJ databases">
        <authorList>
            <person name="Kucharzyk K."/>
            <person name="Murdoch R.W."/>
            <person name="Higgins S."/>
            <person name="Loffler F."/>
        </authorList>
    </citation>
    <scope>NUCLEOTIDE SEQUENCE</scope>
</reference>
<accession>A0A645JC46</accession>
<evidence type="ECO:0000313" key="1">
    <source>
        <dbReference type="EMBL" id="MPN60907.1"/>
    </source>
</evidence>
<sequence length="132" mass="14837">MDRIDPGAIGIVPVGAGLNQGYFTQQSLLYNLTSTLIGFNLSVLMPQLKNEMRIFLNERTECIGLRNSPCHRFLHIYMLPCPDGIHGHGTMPMIGSRNHHRIHIGCGQQLTVMQITLWLRTILTVQPFTKGI</sequence>
<dbReference type="EMBL" id="VSSQ01136768">
    <property type="protein sequence ID" value="MPN60907.1"/>
    <property type="molecule type" value="Genomic_DNA"/>
</dbReference>
<comment type="caution">
    <text evidence="1">The sequence shown here is derived from an EMBL/GenBank/DDBJ whole genome shotgun (WGS) entry which is preliminary data.</text>
</comment>
<name>A0A645JC46_9ZZZZ</name>
<gene>
    <name evidence="1" type="ORF">SDC9_208640</name>
</gene>
<proteinExistence type="predicted"/>
<dbReference type="AlphaFoldDB" id="A0A645JC46"/>
<organism evidence="1">
    <name type="scientific">bioreactor metagenome</name>
    <dbReference type="NCBI Taxonomy" id="1076179"/>
    <lineage>
        <taxon>unclassified sequences</taxon>
        <taxon>metagenomes</taxon>
        <taxon>ecological metagenomes</taxon>
    </lineage>
</organism>
<protein>
    <submittedName>
        <fullName evidence="1">Uncharacterized protein</fullName>
    </submittedName>
</protein>